<comment type="caution">
    <text evidence="1">The sequence shown here is derived from an EMBL/GenBank/DDBJ whole genome shotgun (WGS) entry which is preliminary data.</text>
</comment>
<evidence type="ECO:0000313" key="1">
    <source>
        <dbReference type="EMBL" id="KAI4352420.1"/>
    </source>
</evidence>
<dbReference type="EMBL" id="CM039428">
    <property type="protein sequence ID" value="KAI4352420.1"/>
    <property type="molecule type" value="Genomic_DNA"/>
</dbReference>
<name>A0ACB9PUI9_BAUVA</name>
<reference evidence="1 2" key="1">
    <citation type="journal article" date="2022" name="DNA Res.">
        <title>Chromosomal-level genome assembly of the orchid tree Bauhinia variegata (Leguminosae; Cercidoideae) supports the allotetraploid origin hypothesis of Bauhinia.</title>
        <authorList>
            <person name="Zhong Y."/>
            <person name="Chen Y."/>
            <person name="Zheng D."/>
            <person name="Pang J."/>
            <person name="Liu Y."/>
            <person name="Luo S."/>
            <person name="Meng S."/>
            <person name="Qian L."/>
            <person name="Wei D."/>
            <person name="Dai S."/>
            <person name="Zhou R."/>
        </authorList>
    </citation>
    <scope>NUCLEOTIDE SEQUENCE [LARGE SCALE GENOMIC DNA]</scope>
    <source>
        <strain evidence="1">BV-YZ2020</strain>
    </source>
</reference>
<accession>A0ACB9PUI9</accession>
<organism evidence="1 2">
    <name type="scientific">Bauhinia variegata</name>
    <name type="common">Purple orchid tree</name>
    <name type="synonym">Phanera variegata</name>
    <dbReference type="NCBI Taxonomy" id="167791"/>
    <lineage>
        <taxon>Eukaryota</taxon>
        <taxon>Viridiplantae</taxon>
        <taxon>Streptophyta</taxon>
        <taxon>Embryophyta</taxon>
        <taxon>Tracheophyta</taxon>
        <taxon>Spermatophyta</taxon>
        <taxon>Magnoliopsida</taxon>
        <taxon>eudicotyledons</taxon>
        <taxon>Gunneridae</taxon>
        <taxon>Pentapetalae</taxon>
        <taxon>rosids</taxon>
        <taxon>fabids</taxon>
        <taxon>Fabales</taxon>
        <taxon>Fabaceae</taxon>
        <taxon>Cercidoideae</taxon>
        <taxon>Cercideae</taxon>
        <taxon>Bauhiniinae</taxon>
        <taxon>Bauhinia</taxon>
    </lineage>
</organism>
<evidence type="ECO:0000313" key="2">
    <source>
        <dbReference type="Proteomes" id="UP000828941"/>
    </source>
</evidence>
<protein>
    <submittedName>
        <fullName evidence="1">Uncharacterized protein</fullName>
    </submittedName>
</protein>
<gene>
    <name evidence="1" type="ORF">L6164_006674</name>
</gene>
<proteinExistence type="predicted"/>
<sequence length="897" mass="100192">MFSALLIKNYILVHSNMSFIIGTIFYLSLSLFYLSCEAYDPVDVFSISSGSFGKSTDETNRTWNGDINSKLLLAIESQSVTASALRQSPSVDKTPYSTARLSYSNFTYSFPVTAGQKFIRLYFYPTSYKQGFDRSKALFTVTSGTFTLLKDFNASLNADADSSDTIFREYCNNIDDGQRLNLTFSPSTIQPDFYAFINGIEILSMPTNLYYTDSKSPGFKLAGWSNMFNIANNSALKTEYRLNVGGSYISPNHDTGLLRSWEGDQKYVTTPSALPADYGTGIKLSFTEVPNYTAPDPVYRTGRSMGSDATLNQMSNLTWEFPVNSGFSYMLRLHFCEINPDIKLLSDRVFYIYIDDKLAEDHADVLQWSKQMGVPVYRDYAVPIFGNVKKYNLSLKLQPNQDIRKTAYFDAFLNGIEIFRISDPQSNSLAGPNPDSLPPAPPEYKQLTQNQKKSSRPSILCVVAGVVAGFALLLLLVACFIVGRRRGSQFNHANSDDRTSRWAPFSSTTTKSRSSSLPSDLCRYFSIAEIEAAANNFDELFKVGVGGFGNVYKGYIDDNTTTVAIKRLKPGSQQGAQEFMNEIGMLSQLRHLHLVSLIGYCNENNEMILVYDYMARGTLRDHLYNTDNPPLSWKQRVQICIGAARGLHYLHTGAKQTIIHRDVKSTNILLDEQWVAKVSDFGLSKIGPSGISRSHITTVIKGSFGYLDPDYYTRQRLTIKSDVYAFGVVLLEVLCGRPPLLRSIDKSKICLSDCARKCYQEGIIDQIVDPFWKGRIAPECLKKFSDIAMNCLLDDGSQRPSMNDVVWGLEFALQLQENAEQRDQISSKVEVMERGEIGNEDSDDMFSSSSGRMVSDFNKSSGISMTSSASGEQGAGNKDTDKLMPDSAFEIMDQKAR</sequence>
<keyword evidence="2" id="KW-1185">Reference proteome</keyword>
<dbReference type="Proteomes" id="UP000828941">
    <property type="component" value="Chromosome 3"/>
</dbReference>